<proteinExistence type="predicted"/>
<evidence type="ECO:0000313" key="1">
    <source>
        <dbReference type="EMBL" id="CCI42812.1"/>
    </source>
</evidence>
<reference evidence="1 2" key="1">
    <citation type="submission" date="2012-05" db="EMBL/GenBank/DDBJ databases">
        <title>Recombination and specialization in a pathogen metapopulation.</title>
        <authorList>
            <person name="Gardiner A."/>
            <person name="Kemen E."/>
            <person name="Schultz-Larsen T."/>
            <person name="MacLean D."/>
            <person name="Van Oosterhout C."/>
            <person name="Jones J.D.G."/>
        </authorList>
    </citation>
    <scope>NUCLEOTIDE SEQUENCE [LARGE SCALE GENOMIC DNA]</scope>
    <source>
        <strain evidence="1 2">Ac Nc2</strain>
    </source>
</reference>
<dbReference type="Proteomes" id="UP000053237">
    <property type="component" value="Unassembled WGS sequence"/>
</dbReference>
<evidence type="ECO:0000313" key="2">
    <source>
        <dbReference type="Proteomes" id="UP000053237"/>
    </source>
</evidence>
<name>A0A024G917_9STRA</name>
<dbReference type="InParanoid" id="A0A024G917"/>
<protein>
    <submittedName>
        <fullName evidence="1">Uncharacterized protein</fullName>
    </submittedName>
</protein>
<keyword evidence="2" id="KW-1185">Reference proteome</keyword>
<sequence>MILFYQSISYTSIPIRIQQRKYNRIKRLALKNSLLSHFENQFTEIKHFVCKATALSADDDMAQVRSTLVVEPRRNRTDTFTENASSQWKAQCSLKRTISKCQLVAPTCPLDDAHKRKLREFTTSSREPFRGLLQRRPLTESPCGRSLSGKRVIRSRFLKSNTELHGLVDPNAHVIRMGNAYKPEPYTGFDVKKMEISEPHFSKESTPFIWTATVTVFRHITAHLGKILSSYALPPNSTFEHLRQQIELSPSKLLAIHSDISSQLGFPYHIVGEIVSLFLDLFNEENFREANMMEWIHFLSSLQTESSECVLYDERSKIWKCFYLQSKTMYDALLAKFKAYLIDWWLASKKIAAPCEFGKKSACLFLCMQCHREHT</sequence>
<comment type="caution">
    <text evidence="1">The sequence shown here is derived from an EMBL/GenBank/DDBJ whole genome shotgun (WGS) entry which is preliminary data.</text>
</comment>
<organism evidence="1 2">
    <name type="scientific">Albugo candida</name>
    <dbReference type="NCBI Taxonomy" id="65357"/>
    <lineage>
        <taxon>Eukaryota</taxon>
        <taxon>Sar</taxon>
        <taxon>Stramenopiles</taxon>
        <taxon>Oomycota</taxon>
        <taxon>Peronosporomycetes</taxon>
        <taxon>Albuginales</taxon>
        <taxon>Albuginaceae</taxon>
        <taxon>Albugo</taxon>
    </lineage>
</organism>
<dbReference type="EMBL" id="CAIX01000039">
    <property type="protein sequence ID" value="CCI42812.1"/>
    <property type="molecule type" value="Genomic_DNA"/>
</dbReference>
<dbReference type="AlphaFoldDB" id="A0A024G917"/>
<accession>A0A024G917</accession>
<gene>
    <name evidence="1" type="ORF">BN9_035960</name>
</gene>